<sequence>MKKFTKLFILIGFTIILVSCGGIYPRERPLPQEGLALEEAIVDEGIRSKTGVDIANGKFYFTGMTDTGFNYYMINSSTMEKTIIFEGLENYDWFTPLMEEEALYVDYDGALYILSNGEGKQMEENITGTRRPNVVVSPDRKAVLYTKDSSMGHQLYLYDLNENNAILIKEALLEDEFLNFLRATHWSNHGDYFILNNEEIYDRNGSFIAQIEALSLKWSPNDEWIAYIASSPESEKTSIIIGDRETFIGTDFCLFSLVDYSETVIYSREEGLINPIDAIQWNESSSRVAIAVGTIKMIEDYYEGMDYKEVLTYDIASDERNIIEKMPYNYYEFIFDDYLYVYNLGKREALVIMNVISREKIEFDAPLLLNSKDMFIITNGNLAYLINNNQLMEFTRDGEYNPLFTFPWPAEEVHYDSDEKQFIIINTDNNIYWLK</sequence>
<accession>A0A1G5FLD7</accession>
<dbReference type="Gene3D" id="2.120.10.30">
    <property type="entry name" value="TolB, C-terminal domain"/>
    <property type="match status" value="1"/>
</dbReference>
<reference evidence="1 2" key="1">
    <citation type="submission" date="2016-10" db="EMBL/GenBank/DDBJ databases">
        <authorList>
            <person name="de Groot N.N."/>
        </authorList>
    </citation>
    <scope>NUCLEOTIDE SEQUENCE [LARGE SCALE GENOMIC DNA]</scope>
    <source>
        <strain evidence="1 2">DSM 18978</strain>
    </source>
</reference>
<keyword evidence="2" id="KW-1185">Reference proteome</keyword>
<organism evidence="1 2">
    <name type="scientific">Alkaliphilus peptidifermentans DSM 18978</name>
    <dbReference type="NCBI Taxonomy" id="1120976"/>
    <lineage>
        <taxon>Bacteria</taxon>
        <taxon>Bacillati</taxon>
        <taxon>Bacillota</taxon>
        <taxon>Clostridia</taxon>
        <taxon>Peptostreptococcales</taxon>
        <taxon>Natronincolaceae</taxon>
        <taxon>Alkaliphilus</taxon>
    </lineage>
</organism>
<dbReference type="STRING" id="1120976.SAMN03080606_01461"/>
<evidence type="ECO:0000313" key="2">
    <source>
        <dbReference type="Proteomes" id="UP000198636"/>
    </source>
</evidence>
<protein>
    <submittedName>
        <fullName evidence="1">Uncharacterized protein</fullName>
    </submittedName>
</protein>
<dbReference type="Proteomes" id="UP000198636">
    <property type="component" value="Unassembled WGS sequence"/>
</dbReference>
<name>A0A1G5FLD7_9FIRM</name>
<gene>
    <name evidence="1" type="ORF">SAMN03080606_01461</name>
</gene>
<dbReference type="SUPFAM" id="SSF69322">
    <property type="entry name" value="Tricorn protease domain 2"/>
    <property type="match status" value="1"/>
</dbReference>
<dbReference type="RefSeq" id="WP_091541706.1">
    <property type="nucleotide sequence ID" value="NZ_FMUS01000007.1"/>
</dbReference>
<dbReference type="OrthoDB" id="1957121at2"/>
<evidence type="ECO:0000313" key="1">
    <source>
        <dbReference type="EMBL" id="SCY40152.1"/>
    </source>
</evidence>
<proteinExistence type="predicted"/>
<dbReference type="PROSITE" id="PS51257">
    <property type="entry name" value="PROKAR_LIPOPROTEIN"/>
    <property type="match status" value="1"/>
</dbReference>
<dbReference type="EMBL" id="FMUS01000007">
    <property type="protein sequence ID" value="SCY40152.1"/>
    <property type="molecule type" value="Genomic_DNA"/>
</dbReference>
<dbReference type="AlphaFoldDB" id="A0A1G5FLD7"/>
<dbReference type="InterPro" id="IPR011042">
    <property type="entry name" value="6-blade_b-propeller_TolB-like"/>
</dbReference>